<dbReference type="Proteomes" id="UP000678281">
    <property type="component" value="Unassembled WGS sequence"/>
</dbReference>
<evidence type="ECO:0000259" key="7">
    <source>
        <dbReference type="PROSITE" id="PS51677"/>
    </source>
</evidence>
<feature type="domain" description="NodB homology" evidence="7">
    <location>
        <begin position="152"/>
        <end position="309"/>
    </location>
</feature>
<dbReference type="EMBL" id="JAGXTP010000002">
    <property type="protein sequence ID" value="MBS3849805.1"/>
    <property type="molecule type" value="Genomic_DNA"/>
</dbReference>
<dbReference type="AlphaFoldDB" id="A0A942IEU8"/>
<accession>A0A942IEU8</accession>
<dbReference type="PROSITE" id="PS51677">
    <property type="entry name" value="NODB"/>
    <property type="match status" value="1"/>
</dbReference>
<evidence type="ECO:0000256" key="3">
    <source>
        <dbReference type="ARBA" id="ARBA00010973"/>
    </source>
</evidence>
<comment type="caution">
    <text evidence="8">The sequence shown here is derived from an EMBL/GenBank/DDBJ whole genome shotgun (WGS) entry which is preliminary data.</text>
</comment>
<evidence type="ECO:0000313" key="9">
    <source>
        <dbReference type="Proteomes" id="UP000678281"/>
    </source>
</evidence>
<evidence type="ECO:0000256" key="1">
    <source>
        <dbReference type="ARBA" id="ARBA00003236"/>
    </source>
</evidence>
<comment type="subcellular location">
    <subcellularLocation>
        <location evidence="2">Secreted</location>
    </subcellularLocation>
</comment>
<dbReference type="InterPro" id="IPR011330">
    <property type="entry name" value="Glyco_hydro/deAcase_b/a-brl"/>
</dbReference>
<dbReference type="InterPro" id="IPR002509">
    <property type="entry name" value="NODB_dom"/>
</dbReference>
<evidence type="ECO:0000256" key="6">
    <source>
        <dbReference type="ARBA" id="ARBA00032976"/>
    </source>
</evidence>
<dbReference type="SUPFAM" id="SSF88713">
    <property type="entry name" value="Glycoside hydrolase/deacetylase"/>
    <property type="match status" value="1"/>
</dbReference>
<dbReference type="Pfam" id="PF01522">
    <property type="entry name" value="Polysacc_deac_1"/>
    <property type="match status" value="1"/>
</dbReference>
<keyword evidence="5" id="KW-0732">Signal</keyword>
<dbReference type="RefSeq" id="WP_212659437.1">
    <property type="nucleotide sequence ID" value="NZ_JAGXTP010000002.1"/>
</dbReference>
<evidence type="ECO:0000256" key="4">
    <source>
        <dbReference type="ARBA" id="ARBA00020071"/>
    </source>
</evidence>
<evidence type="ECO:0000256" key="5">
    <source>
        <dbReference type="ARBA" id="ARBA00022729"/>
    </source>
</evidence>
<comment type="similarity">
    <text evidence="3">Belongs to the polysaccharide deacetylase family.</text>
</comment>
<comment type="function">
    <text evidence="1">Is involved in generating a small heat-stable compound (Nod), an acylated oligomer of N-acetylglucosamine, that stimulates mitosis in various plant protoplasts.</text>
</comment>
<dbReference type="Gene3D" id="3.20.20.370">
    <property type="entry name" value="Glycoside hydrolase/deacetylase"/>
    <property type="match status" value="2"/>
</dbReference>
<dbReference type="GO" id="GO:0016810">
    <property type="term" value="F:hydrolase activity, acting on carbon-nitrogen (but not peptide) bonds"/>
    <property type="evidence" value="ECO:0007669"/>
    <property type="project" value="InterPro"/>
</dbReference>
<dbReference type="GO" id="GO:0005576">
    <property type="term" value="C:extracellular region"/>
    <property type="evidence" value="ECO:0007669"/>
    <property type="project" value="UniProtKB-SubCell"/>
</dbReference>
<evidence type="ECO:0000256" key="2">
    <source>
        <dbReference type="ARBA" id="ARBA00004613"/>
    </source>
</evidence>
<dbReference type="GO" id="GO:0005975">
    <property type="term" value="P:carbohydrate metabolic process"/>
    <property type="evidence" value="ECO:0007669"/>
    <property type="project" value="InterPro"/>
</dbReference>
<dbReference type="CDD" id="cd10918">
    <property type="entry name" value="CE4_NodB_like_5s_6s"/>
    <property type="match status" value="1"/>
</dbReference>
<reference evidence="8" key="1">
    <citation type="submission" date="2021-04" db="EMBL/GenBank/DDBJ databases">
        <title>Devosia litorisediminis sp. nov., isolated from a sand dune.</title>
        <authorList>
            <person name="Park S."/>
            <person name="Yoon J.-H."/>
        </authorList>
    </citation>
    <scope>NUCLEOTIDE SEQUENCE</scope>
    <source>
        <strain evidence="8">BSSL-BM10</strain>
    </source>
</reference>
<dbReference type="InterPro" id="IPR051398">
    <property type="entry name" value="Polysacch_Deacetylase"/>
</dbReference>
<proteinExistence type="inferred from homology"/>
<gene>
    <name evidence="8" type="ORF">KD146_13970</name>
</gene>
<sequence length="309" mass="35281">MFSFGLMLHHFHGGAHPQGQGTISADDLADIIEYLGPRNVLAPDDWIERSLAGRLEPYHRCITLDDALRCQMDVAKPVFDAYNLKAFFFVYSVVFEGKVERTELFRHYRTVRFQDVEEFYAAFFRILNKSEYASEVRDMVEDFDSIGYLSNYSFYSRSDRMFRYVRDVVLGRDRYFSVIDGMIEADAAYDSTAASRSLWLSPQDVSLLHEEGHVIGLHSHTHPTSLASLSAEEQRSEYVANMEHLSALLGEAPRTMSHPLNSYNLDTLNLLADLGVKIGFRDNMMLGPDASLLEQPREDHANIMSAIRK</sequence>
<name>A0A942IEU8_9HYPH</name>
<evidence type="ECO:0000313" key="8">
    <source>
        <dbReference type="EMBL" id="MBS3849805.1"/>
    </source>
</evidence>
<dbReference type="PANTHER" id="PTHR34216:SF3">
    <property type="entry name" value="POLY-BETA-1,6-N-ACETYL-D-GLUCOSAMINE N-DEACETYLASE"/>
    <property type="match status" value="1"/>
</dbReference>
<dbReference type="PANTHER" id="PTHR34216">
    <property type="match status" value="1"/>
</dbReference>
<keyword evidence="9" id="KW-1185">Reference proteome</keyword>
<protein>
    <recommendedName>
        <fullName evidence="4">Chitooligosaccharide deacetylase</fullName>
    </recommendedName>
    <alternativeName>
        <fullName evidence="6">Nodulation protein B</fullName>
    </alternativeName>
</protein>
<organism evidence="8 9">
    <name type="scientific">Devosia litorisediminis</name>
    <dbReference type="NCBI Taxonomy" id="2829817"/>
    <lineage>
        <taxon>Bacteria</taxon>
        <taxon>Pseudomonadati</taxon>
        <taxon>Pseudomonadota</taxon>
        <taxon>Alphaproteobacteria</taxon>
        <taxon>Hyphomicrobiales</taxon>
        <taxon>Devosiaceae</taxon>
        <taxon>Devosia</taxon>
    </lineage>
</organism>